<sequence length="434" mass="45691">MADAVPLIDLDVTPRAPAGTESLRPRITVPRPVLVLAVLIAALFVPASAVSPARTMRPVLSAGGTAAAAFTLGPDALYTASFGQQNPNSESGVRRYALPGGEQLWATSLAQNVQNLVLDGGILLARSGADARMSFLDINDGKVLWRLNDPGTSVVTMSRGRVLLRSDNGGTGTELRLVSARTGAPIWQRVLEGVGEIRNDDLFEDDPDRIVVLGVDGHVTTVQFADGSVLGEGDLGVRLPVELDGAFLADFVGITVSGDQLYMSRRDDGRASLTAFGLPDLTQKWRTEGGPAGFVHDCGPVLCISDTRWVSGLDPGSGAVRWSDPAWSNASPLSDGRLLAYGQQEIPESAILDARTGSVVRKLGQTYVTGGTELRADTRIPGRTWVNVTDSHAGDGAVHTVGFLETAAPYGCTVLAPYLACPTSAGPTTVWRIP</sequence>
<dbReference type="PANTHER" id="PTHR34512">
    <property type="entry name" value="CELL SURFACE PROTEIN"/>
    <property type="match status" value="1"/>
</dbReference>
<organism evidence="3 4">
    <name type="scientific">Actinoplanes friuliensis DSM 7358</name>
    <dbReference type="NCBI Taxonomy" id="1246995"/>
    <lineage>
        <taxon>Bacteria</taxon>
        <taxon>Bacillati</taxon>
        <taxon>Actinomycetota</taxon>
        <taxon>Actinomycetes</taxon>
        <taxon>Micromonosporales</taxon>
        <taxon>Micromonosporaceae</taxon>
        <taxon>Actinoplanes</taxon>
    </lineage>
</organism>
<dbReference type="Pfam" id="PF13360">
    <property type="entry name" value="PQQ_2"/>
    <property type="match status" value="1"/>
</dbReference>
<keyword evidence="1" id="KW-1133">Transmembrane helix</keyword>
<protein>
    <recommendedName>
        <fullName evidence="2">Pyrrolo-quinoline quinone repeat domain-containing protein</fullName>
    </recommendedName>
</protein>
<dbReference type="InterPro" id="IPR002372">
    <property type="entry name" value="PQQ_rpt_dom"/>
</dbReference>
<accession>U5VUZ5</accession>
<evidence type="ECO:0000256" key="1">
    <source>
        <dbReference type="SAM" id="Phobius"/>
    </source>
</evidence>
<dbReference type="RefSeq" id="WP_023359007.1">
    <property type="nucleotide sequence ID" value="NC_022657.1"/>
</dbReference>
<dbReference type="eggNOG" id="COG1520">
    <property type="taxonomic scope" value="Bacteria"/>
</dbReference>
<dbReference type="HOGENOM" id="CLU_050005_0_0_11"/>
<evidence type="ECO:0000313" key="4">
    <source>
        <dbReference type="Proteomes" id="UP000017746"/>
    </source>
</evidence>
<gene>
    <name evidence="3" type="ORF">AFR_05935</name>
</gene>
<dbReference type="KEGG" id="afs:AFR_05935"/>
<dbReference type="EMBL" id="CP006272">
    <property type="protein sequence ID" value="AGZ39476.1"/>
    <property type="molecule type" value="Genomic_DNA"/>
</dbReference>
<dbReference type="Gene3D" id="2.130.10.10">
    <property type="entry name" value="YVTN repeat-like/Quinoprotein amine dehydrogenase"/>
    <property type="match status" value="1"/>
</dbReference>
<keyword evidence="1" id="KW-0812">Transmembrane</keyword>
<name>U5VUZ5_9ACTN</name>
<feature type="transmembrane region" description="Helical" evidence="1">
    <location>
        <begin position="33"/>
        <end position="51"/>
    </location>
</feature>
<dbReference type="PANTHER" id="PTHR34512:SF30">
    <property type="entry name" value="OUTER MEMBRANE PROTEIN ASSEMBLY FACTOR BAMB"/>
    <property type="match status" value="1"/>
</dbReference>
<dbReference type="STRING" id="1246995.AFR_05935"/>
<keyword evidence="4" id="KW-1185">Reference proteome</keyword>
<dbReference type="InterPro" id="IPR011047">
    <property type="entry name" value="Quinoprotein_ADH-like_sf"/>
</dbReference>
<feature type="domain" description="Pyrrolo-quinoline quinone repeat" evidence="2">
    <location>
        <begin position="90"/>
        <end position="323"/>
    </location>
</feature>
<dbReference type="SUPFAM" id="SSF50998">
    <property type="entry name" value="Quinoprotein alcohol dehydrogenase-like"/>
    <property type="match status" value="2"/>
</dbReference>
<dbReference type="InterPro" id="IPR015943">
    <property type="entry name" value="WD40/YVTN_repeat-like_dom_sf"/>
</dbReference>
<evidence type="ECO:0000259" key="2">
    <source>
        <dbReference type="Pfam" id="PF13360"/>
    </source>
</evidence>
<evidence type="ECO:0000313" key="3">
    <source>
        <dbReference type="EMBL" id="AGZ39476.1"/>
    </source>
</evidence>
<dbReference type="Gene3D" id="2.40.128.630">
    <property type="match status" value="1"/>
</dbReference>
<dbReference type="AlphaFoldDB" id="U5VUZ5"/>
<dbReference type="Proteomes" id="UP000017746">
    <property type="component" value="Chromosome"/>
</dbReference>
<dbReference type="PATRIC" id="fig|1246995.3.peg.1206"/>
<dbReference type="OrthoDB" id="3346724at2"/>
<keyword evidence="1" id="KW-0472">Membrane</keyword>
<proteinExistence type="predicted"/>
<reference evidence="3 4" key="1">
    <citation type="journal article" date="2014" name="J. Biotechnol.">
        <title>Complete genome sequence of the actinobacterium Actinoplanes friuliensis HAG 010964, producer of the lipopeptide antibiotic friulimycin.</title>
        <authorList>
            <person name="Ruckert C."/>
            <person name="Szczepanowski R."/>
            <person name="Albersmeier A."/>
            <person name="Goesmann A."/>
            <person name="Fischer N."/>
            <person name="Steinkamper A."/>
            <person name="Puhler A."/>
            <person name="Biener R."/>
            <person name="Schwartz D."/>
            <person name="Kalinowski J."/>
        </authorList>
    </citation>
    <scope>NUCLEOTIDE SEQUENCE [LARGE SCALE GENOMIC DNA]</scope>
    <source>
        <strain evidence="3 4">DSM 7358</strain>
    </source>
</reference>